<organism evidence="2 3">
    <name type="scientific">Alistipes inops</name>
    <dbReference type="NCBI Taxonomy" id="1501391"/>
    <lineage>
        <taxon>Bacteria</taxon>
        <taxon>Pseudomonadati</taxon>
        <taxon>Bacteroidota</taxon>
        <taxon>Bacteroidia</taxon>
        <taxon>Bacteroidales</taxon>
        <taxon>Rikenellaceae</taxon>
        <taxon>Alistipes</taxon>
    </lineage>
</organism>
<name>A0ABR4YGL9_9BACT</name>
<comment type="caution">
    <text evidence="2">The sequence shown here is derived from an EMBL/GenBank/DDBJ whole genome shotgun (WGS) entry which is preliminary data.</text>
</comment>
<dbReference type="Pfam" id="PF16249">
    <property type="entry name" value="DUF4906"/>
    <property type="match status" value="1"/>
</dbReference>
<dbReference type="InterPro" id="IPR032594">
    <property type="entry name" value="DUF4906"/>
</dbReference>
<feature type="domain" description="DUF4906" evidence="1">
    <location>
        <begin position="103"/>
        <end position="173"/>
    </location>
</feature>
<evidence type="ECO:0000259" key="1">
    <source>
        <dbReference type="Pfam" id="PF16249"/>
    </source>
</evidence>
<accession>A0ABR4YGL9</accession>
<reference evidence="2 3" key="1">
    <citation type="submission" date="2014-09" db="EMBL/GenBank/DDBJ databases">
        <title>Alistipes sp. 627, sp. nov., a novel member of the family Rikenellaceae isolated from human faeces.</title>
        <authorList>
            <person name="Shkoporov A.N."/>
            <person name="Chaplin A.V."/>
            <person name="Motuzova O.V."/>
            <person name="Kafarskaia L.I."/>
            <person name="Khokhlova E.V."/>
            <person name="Efimov B.A."/>
        </authorList>
    </citation>
    <scope>NUCLEOTIDE SEQUENCE [LARGE SCALE GENOMIC DNA]</scope>
    <source>
        <strain evidence="2 3">627</strain>
    </source>
</reference>
<evidence type="ECO:0000313" key="3">
    <source>
        <dbReference type="Proteomes" id="UP000030889"/>
    </source>
</evidence>
<keyword evidence="3" id="KW-1185">Reference proteome</keyword>
<proteinExistence type="predicted"/>
<feature type="non-terminal residue" evidence="2">
    <location>
        <position position="1"/>
    </location>
</feature>
<feature type="non-terminal residue" evidence="2">
    <location>
        <position position="179"/>
    </location>
</feature>
<evidence type="ECO:0000313" key="2">
    <source>
        <dbReference type="EMBL" id="KHE38915.1"/>
    </source>
</evidence>
<protein>
    <recommendedName>
        <fullName evidence="1">DUF4906 domain-containing protein</fullName>
    </recommendedName>
</protein>
<dbReference type="Proteomes" id="UP000030889">
    <property type="component" value="Unassembled WGS sequence"/>
</dbReference>
<gene>
    <name evidence="2" type="ORF">LG35_10465</name>
</gene>
<sequence length="179" mass="20132">RTVNFMVGLRSLPMSAMRELQIEQQPGNQVTLPPLELERDMAKVTYSISAAPAMNGVEIVSLQVCNIPRRGAVFGDTAPSTQEDEYVSSNRSIVMDGQGRYTDELYMPQNCQGTVASVTDQRLKDADHAPQYAAYLMIRAVRENKVLEYRVYLGENNTTDFNVRRNTRYSLDITIEGES</sequence>
<dbReference type="EMBL" id="JRGF01000062">
    <property type="protein sequence ID" value="KHE38915.1"/>
    <property type="molecule type" value="Genomic_DNA"/>
</dbReference>